<reference evidence="1" key="1">
    <citation type="submission" date="2021-06" db="EMBL/GenBank/DDBJ databases">
        <authorList>
            <person name="Kallberg Y."/>
            <person name="Tangrot J."/>
            <person name="Rosling A."/>
        </authorList>
    </citation>
    <scope>NUCLEOTIDE SEQUENCE</scope>
    <source>
        <strain evidence="1">FL966</strain>
    </source>
</reference>
<name>A0A9N9J0B0_9GLOM</name>
<evidence type="ECO:0000313" key="1">
    <source>
        <dbReference type="EMBL" id="CAG8759790.1"/>
    </source>
</evidence>
<accession>A0A9N9J0B0</accession>
<proteinExistence type="predicted"/>
<keyword evidence="2" id="KW-1185">Reference proteome</keyword>
<dbReference type="AlphaFoldDB" id="A0A9N9J0B0"/>
<dbReference type="Proteomes" id="UP000789759">
    <property type="component" value="Unassembled WGS sequence"/>
</dbReference>
<organism evidence="1 2">
    <name type="scientific">Cetraspora pellucida</name>
    <dbReference type="NCBI Taxonomy" id="1433469"/>
    <lineage>
        <taxon>Eukaryota</taxon>
        <taxon>Fungi</taxon>
        <taxon>Fungi incertae sedis</taxon>
        <taxon>Mucoromycota</taxon>
        <taxon>Glomeromycotina</taxon>
        <taxon>Glomeromycetes</taxon>
        <taxon>Diversisporales</taxon>
        <taxon>Gigasporaceae</taxon>
        <taxon>Cetraspora</taxon>
    </lineage>
</organism>
<evidence type="ECO:0000313" key="2">
    <source>
        <dbReference type="Proteomes" id="UP000789759"/>
    </source>
</evidence>
<comment type="caution">
    <text evidence="1">The sequence shown here is derived from an EMBL/GenBank/DDBJ whole genome shotgun (WGS) entry which is preliminary data.</text>
</comment>
<gene>
    <name evidence="1" type="ORF">CPELLU_LOCUS15231</name>
</gene>
<sequence>MHPKIPTNADGQFLSSKEIRIKADRSKTQDVTEAIPNLILYDSSSLENSAEKSAKDIN</sequence>
<protein>
    <submittedName>
        <fullName evidence="1">6502_t:CDS:1</fullName>
    </submittedName>
</protein>
<dbReference type="EMBL" id="CAJVQA010019582">
    <property type="protein sequence ID" value="CAG8759790.1"/>
    <property type="molecule type" value="Genomic_DNA"/>
</dbReference>